<evidence type="ECO:0000313" key="2">
    <source>
        <dbReference type="EMBL" id="KYF65139.1"/>
    </source>
</evidence>
<gene>
    <name evidence="2" type="ORF">BE15_41375</name>
</gene>
<protein>
    <submittedName>
        <fullName evidence="2">Uncharacterized protein</fullName>
    </submittedName>
</protein>
<name>A0A150QAX4_SORCE</name>
<proteinExistence type="predicted"/>
<keyword evidence="1" id="KW-1133">Transmembrane helix</keyword>
<feature type="transmembrane region" description="Helical" evidence="1">
    <location>
        <begin position="396"/>
        <end position="415"/>
    </location>
</feature>
<feature type="transmembrane region" description="Helical" evidence="1">
    <location>
        <begin position="280"/>
        <end position="302"/>
    </location>
</feature>
<dbReference type="AlphaFoldDB" id="A0A150QAX4"/>
<dbReference type="OrthoDB" id="5513369at2"/>
<feature type="transmembrane region" description="Helical" evidence="1">
    <location>
        <begin position="206"/>
        <end position="227"/>
    </location>
</feature>
<feature type="transmembrane region" description="Helical" evidence="1">
    <location>
        <begin position="80"/>
        <end position="99"/>
    </location>
</feature>
<organism evidence="2 3">
    <name type="scientific">Sorangium cellulosum</name>
    <name type="common">Polyangium cellulosum</name>
    <dbReference type="NCBI Taxonomy" id="56"/>
    <lineage>
        <taxon>Bacteria</taxon>
        <taxon>Pseudomonadati</taxon>
        <taxon>Myxococcota</taxon>
        <taxon>Polyangia</taxon>
        <taxon>Polyangiales</taxon>
        <taxon>Polyangiaceae</taxon>
        <taxon>Sorangium</taxon>
    </lineage>
</organism>
<dbReference type="EMBL" id="JEMA01000854">
    <property type="protein sequence ID" value="KYF65139.1"/>
    <property type="molecule type" value="Genomic_DNA"/>
</dbReference>
<sequence length="420" mass="43326">MKLSSLLRALTHGGTGVAAAVMLPRAASFAAQWALVLVAGPAALASLANYTSRGAVVVALVAAGLAPTLTRRTRAMATRAGRALAGGAIALIASLAFSVTLTHELWSGLGVMTAVVTALFSACTLFGAASRSVLPIWQFQGRFLHTLAVIFFFSPCVSMAAALAGMPAAVAVALGLAGATPALLLVRPTRIRRAARYAMLVVRQSFPYSIANFSTVVVYPLALSVSQPIIGDHRAGQQVLYWSFVVALSHASQAFAARAVAGAVGPGGEADWHARAVRAWLPGAAALSATAAILFALFAVPIPWLPFSGAARDAMTLTMLVSGMCSHVTDSLCVYFCGPRSRRTLPVGSVVSSACVAGVLLQAPEPLIRNFGVFGPSVLVGVARLAFLTDAPMRRYALGTLFLLISAFALTLALGRGVGL</sequence>
<feature type="transmembrane region" description="Helical" evidence="1">
    <location>
        <begin position="105"/>
        <end position="129"/>
    </location>
</feature>
<feature type="transmembrane region" description="Helical" evidence="1">
    <location>
        <begin position="314"/>
        <end position="337"/>
    </location>
</feature>
<keyword evidence="1" id="KW-0812">Transmembrane</keyword>
<feature type="transmembrane region" description="Helical" evidence="1">
    <location>
        <begin position="344"/>
        <end position="361"/>
    </location>
</feature>
<feature type="transmembrane region" description="Helical" evidence="1">
    <location>
        <begin position="367"/>
        <end position="387"/>
    </location>
</feature>
<accession>A0A150QAX4</accession>
<evidence type="ECO:0000313" key="3">
    <source>
        <dbReference type="Proteomes" id="UP000075260"/>
    </source>
</evidence>
<feature type="transmembrane region" description="Helical" evidence="1">
    <location>
        <begin position="141"/>
        <end position="162"/>
    </location>
</feature>
<reference evidence="2 3" key="1">
    <citation type="submission" date="2014-02" db="EMBL/GenBank/DDBJ databases">
        <title>The small core and large imbalanced accessory genome model reveals a collaborative survival strategy of Sorangium cellulosum strains in nature.</title>
        <authorList>
            <person name="Han K."/>
            <person name="Peng R."/>
            <person name="Blom J."/>
            <person name="Li Y.-Z."/>
        </authorList>
    </citation>
    <scope>NUCLEOTIDE SEQUENCE [LARGE SCALE GENOMIC DNA]</scope>
    <source>
        <strain evidence="2 3">So0008-312</strain>
    </source>
</reference>
<feature type="transmembrane region" description="Helical" evidence="1">
    <location>
        <begin position="239"/>
        <end position="260"/>
    </location>
</feature>
<feature type="transmembrane region" description="Helical" evidence="1">
    <location>
        <begin position="168"/>
        <end position="186"/>
    </location>
</feature>
<evidence type="ECO:0000256" key="1">
    <source>
        <dbReference type="SAM" id="Phobius"/>
    </source>
</evidence>
<comment type="caution">
    <text evidence="2">The sequence shown here is derived from an EMBL/GenBank/DDBJ whole genome shotgun (WGS) entry which is preliminary data.</text>
</comment>
<keyword evidence="1" id="KW-0472">Membrane</keyword>
<dbReference type="RefSeq" id="WP_061611298.1">
    <property type="nucleotide sequence ID" value="NZ_JEMA01000854.1"/>
</dbReference>
<dbReference type="Proteomes" id="UP000075260">
    <property type="component" value="Unassembled WGS sequence"/>
</dbReference>